<evidence type="ECO:0000256" key="2">
    <source>
        <dbReference type="ARBA" id="ARBA00008806"/>
    </source>
</evidence>
<dbReference type="InterPro" id="IPR027417">
    <property type="entry name" value="P-loop_NTPase"/>
</dbReference>
<accession>A0A5C5WDF4</accession>
<gene>
    <name evidence="8" type="ORF">Pla111_07060</name>
</gene>
<evidence type="ECO:0000256" key="4">
    <source>
        <dbReference type="ARBA" id="ARBA00022692"/>
    </source>
</evidence>
<evidence type="ECO:0000256" key="3">
    <source>
        <dbReference type="ARBA" id="ARBA00022475"/>
    </source>
</evidence>
<keyword evidence="6 7" id="KW-0472">Membrane</keyword>
<keyword evidence="9" id="KW-1185">Reference proteome</keyword>
<dbReference type="PANTHER" id="PTHR37937">
    <property type="entry name" value="CONJUGATIVE TRANSFER: DNA TRANSPORT"/>
    <property type="match status" value="1"/>
</dbReference>
<keyword evidence="4 7" id="KW-0812">Transmembrane</keyword>
<comment type="caution">
    <text evidence="8">The sequence shown here is derived from an EMBL/GenBank/DDBJ whole genome shotgun (WGS) entry which is preliminary data.</text>
</comment>
<proteinExistence type="inferred from homology"/>
<keyword evidence="3" id="KW-1003">Cell membrane</keyword>
<organism evidence="8 9">
    <name type="scientific">Botrimarina hoheduenensis</name>
    <dbReference type="NCBI Taxonomy" id="2528000"/>
    <lineage>
        <taxon>Bacteria</taxon>
        <taxon>Pseudomonadati</taxon>
        <taxon>Planctomycetota</taxon>
        <taxon>Planctomycetia</taxon>
        <taxon>Pirellulales</taxon>
        <taxon>Lacipirellulaceae</taxon>
        <taxon>Botrimarina</taxon>
    </lineage>
</organism>
<dbReference type="Pfam" id="PF02534">
    <property type="entry name" value="T4SS-DNA_transf"/>
    <property type="match status" value="1"/>
</dbReference>
<dbReference type="PANTHER" id="PTHR37937:SF1">
    <property type="entry name" value="CONJUGATIVE TRANSFER: DNA TRANSPORT"/>
    <property type="match status" value="1"/>
</dbReference>
<dbReference type="Proteomes" id="UP000318995">
    <property type="component" value="Unassembled WGS sequence"/>
</dbReference>
<evidence type="ECO:0000256" key="7">
    <source>
        <dbReference type="SAM" id="Phobius"/>
    </source>
</evidence>
<evidence type="ECO:0000256" key="6">
    <source>
        <dbReference type="ARBA" id="ARBA00023136"/>
    </source>
</evidence>
<evidence type="ECO:0000256" key="5">
    <source>
        <dbReference type="ARBA" id="ARBA00022989"/>
    </source>
</evidence>
<name>A0A5C5WDF4_9BACT</name>
<feature type="transmembrane region" description="Helical" evidence="7">
    <location>
        <begin position="9"/>
        <end position="29"/>
    </location>
</feature>
<dbReference type="RefSeq" id="WP_146571361.1">
    <property type="nucleotide sequence ID" value="NZ_SJPH01000001.1"/>
</dbReference>
<dbReference type="Gene3D" id="3.40.50.300">
    <property type="entry name" value="P-loop containing nucleotide triphosphate hydrolases"/>
    <property type="match status" value="1"/>
</dbReference>
<evidence type="ECO:0000256" key="1">
    <source>
        <dbReference type="ARBA" id="ARBA00004651"/>
    </source>
</evidence>
<dbReference type="OrthoDB" id="226701at2"/>
<evidence type="ECO:0000313" key="8">
    <source>
        <dbReference type="EMBL" id="TWT48928.1"/>
    </source>
</evidence>
<feature type="transmembrane region" description="Helical" evidence="7">
    <location>
        <begin position="67"/>
        <end position="84"/>
    </location>
</feature>
<sequence length="631" mass="69150">MDYYGPRTLLNILAGATLATLWLLLVPSLTGEQEVSGTAQLLAALSWSAAIVYLLSYRFPGLRRWMRLPVTLPIVAAAVALGYFSVGTEQGRSEAFWLSSCVLVPVSLLAGPLAISSLASQLQRQPWFRENFCSGDGDSATWANRGEYHAREMQLPRTKEGKLGWTDRILLGATTFRHDFMPRLVGIKTGVHLCTVGMTNSGKSATAQWPNYAMYGGAGLIIDMKGEHAQVTGRRRSELGPVSVFDPLQVTGLPSATCNVLAGIDETTDDGLIQIAEIRQALILPEKNAASGPHFADNAGTLLEGVITWVCHTQPPELRNLATVYRIIESRDPETGVYDEQVWSNAIYEMSNCPVGQCVPAAKLMVDAAEEEGGSFKTTLSKSLKWMAGKGMQSFLSGVENPLLELPTLGAEKPTIYVVVGVGNEKNYTRYIRLMAAMGVYYLRRDFRRTLQKPSPSVLVGLDEYPLYAEGLDSISDGFGNLREAGCMLWVGAQKISQIKNAIGQEPCSLLLQSSTVQVFGVNNDGEDVAAWVSGELGKRVVKKREGWGPLAKEVGEKTVPLMTYREVEDTLRQHAANQFVFPADGGPPMWLHRRAYKDFRIDGKRCFQPLPLGDVFEERRNAAPVPADRS</sequence>
<dbReference type="AlphaFoldDB" id="A0A5C5WDF4"/>
<reference evidence="8 9" key="1">
    <citation type="submission" date="2019-02" db="EMBL/GenBank/DDBJ databases">
        <title>Deep-cultivation of Planctomycetes and their phenomic and genomic characterization uncovers novel biology.</title>
        <authorList>
            <person name="Wiegand S."/>
            <person name="Jogler M."/>
            <person name="Boedeker C."/>
            <person name="Pinto D."/>
            <person name="Vollmers J."/>
            <person name="Rivas-Marin E."/>
            <person name="Kohn T."/>
            <person name="Peeters S.H."/>
            <person name="Heuer A."/>
            <person name="Rast P."/>
            <person name="Oberbeckmann S."/>
            <person name="Bunk B."/>
            <person name="Jeske O."/>
            <person name="Meyerdierks A."/>
            <person name="Storesund J.E."/>
            <person name="Kallscheuer N."/>
            <person name="Luecker S."/>
            <person name="Lage O.M."/>
            <person name="Pohl T."/>
            <person name="Merkel B.J."/>
            <person name="Hornburger P."/>
            <person name="Mueller R.-W."/>
            <person name="Bruemmer F."/>
            <person name="Labrenz M."/>
            <person name="Spormann A.M."/>
            <person name="Op Den Camp H."/>
            <person name="Overmann J."/>
            <person name="Amann R."/>
            <person name="Jetten M.S.M."/>
            <person name="Mascher T."/>
            <person name="Medema M.H."/>
            <person name="Devos D.P."/>
            <person name="Kaster A.-K."/>
            <person name="Ovreas L."/>
            <person name="Rohde M."/>
            <person name="Galperin M.Y."/>
            <person name="Jogler C."/>
        </authorList>
    </citation>
    <scope>NUCLEOTIDE SEQUENCE [LARGE SCALE GENOMIC DNA]</scope>
    <source>
        <strain evidence="8 9">Pla111</strain>
    </source>
</reference>
<dbReference type="InterPro" id="IPR003688">
    <property type="entry name" value="TraG/VirD4"/>
</dbReference>
<dbReference type="InterPro" id="IPR051539">
    <property type="entry name" value="T4SS-coupling_protein"/>
</dbReference>
<dbReference type="EMBL" id="SJPH01000001">
    <property type="protein sequence ID" value="TWT48928.1"/>
    <property type="molecule type" value="Genomic_DNA"/>
</dbReference>
<dbReference type="SUPFAM" id="SSF52540">
    <property type="entry name" value="P-loop containing nucleoside triphosphate hydrolases"/>
    <property type="match status" value="1"/>
</dbReference>
<feature type="transmembrane region" description="Helical" evidence="7">
    <location>
        <begin position="35"/>
        <end position="55"/>
    </location>
</feature>
<comment type="similarity">
    <text evidence="2">Belongs to the VirD4/TraG family.</text>
</comment>
<dbReference type="GO" id="GO:0005886">
    <property type="term" value="C:plasma membrane"/>
    <property type="evidence" value="ECO:0007669"/>
    <property type="project" value="UniProtKB-SubCell"/>
</dbReference>
<protein>
    <submittedName>
        <fullName evidence="8">Type IV secretory system Conjugative DNA transfer</fullName>
    </submittedName>
</protein>
<evidence type="ECO:0000313" key="9">
    <source>
        <dbReference type="Proteomes" id="UP000318995"/>
    </source>
</evidence>
<keyword evidence="5 7" id="KW-1133">Transmembrane helix</keyword>
<comment type="subcellular location">
    <subcellularLocation>
        <location evidence="1">Cell membrane</location>
        <topology evidence="1">Multi-pass membrane protein</topology>
    </subcellularLocation>
</comment>